<dbReference type="Gene3D" id="3.40.720.10">
    <property type="entry name" value="Alkaline Phosphatase, subunit A"/>
    <property type="match status" value="1"/>
</dbReference>
<dbReference type="GO" id="GO:0004423">
    <property type="term" value="F:iduronate-2-sulfatase activity"/>
    <property type="evidence" value="ECO:0007669"/>
    <property type="project" value="TreeGrafter"/>
</dbReference>
<feature type="domain" description="Sulfatase N-terminal" evidence="3">
    <location>
        <begin position="6"/>
        <end position="327"/>
    </location>
</feature>
<name>A0A367YZW6_9ACTN</name>
<dbReference type="Pfam" id="PF00884">
    <property type="entry name" value="Sulfatase"/>
    <property type="match status" value="1"/>
</dbReference>
<keyword evidence="5" id="KW-1185">Reference proteome</keyword>
<dbReference type="InterPro" id="IPR017850">
    <property type="entry name" value="Alkaline_phosphatase_core_sf"/>
</dbReference>
<evidence type="ECO:0000256" key="2">
    <source>
        <dbReference type="ARBA" id="ARBA00022801"/>
    </source>
</evidence>
<gene>
    <name evidence="4" type="ORF">DT076_00360</name>
</gene>
<dbReference type="GO" id="GO:0005737">
    <property type="term" value="C:cytoplasm"/>
    <property type="evidence" value="ECO:0007669"/>
    <property type="project" value="TreeGrafter"/>
</dbReference>
<keyword evidence="2" id="KW-0378">Hydrolase</keyword>
<dbReference type="PANTHER" id="PTHR45953">
    <property type="entry name" value="IDURONATE 2-SULFATASE"/>
    <property type="match status" value="1"/>
</dbReference>
<comment type="caution">
    <text evidence="4">The sequence shown here is derived from an EMBL/GenBank/DDBJ whole genome shotgun (WGS) entry which is preliminary data.</text>
</comment>
<dbReference type="AlphaFoldDB" id="A0A367YZW6"/>
<evidence type="ECO:0000313" key="5">
    <source>
        <dbReference type="Proteomes" id="UP000252770"/>
    </source>
</evidence>
<proteinExistence type="predicted"/>
<dbReference type="GO" id="GO:0046872">
    <property type="term" value="F:metal ion binding"/>
    <property type="evidence" value="ECO:0007669"/>
    <property type="project" value="UniProtKB-KW"/>
</dbReference>
<evidence type="ECO:0000256" key="1">
    <source>
        <dbReference type="ARBA" id="ARBA00022723"/>
    </source>
</evidence>
<organism evidence="4 5">
    <name type="scientific">Desertihabitans brevis</name>
    <dbReference type="NCBI Taxonomy" id="2268447"/>
    <lineage>
        <taxon>Bacteria</taxon>
        <taxon>Bacillati</taxon>
        <taxon>Actinomycetota</taxon>
        <taxon>Actinomycetes</taxon>
        <taxon>Propionibacteriales</taxon>
        <taxon>Propionibacteriaceae</taxon>
        <taxon>Desertihabitans</taxon>
    </lineage>
</organism>
<dbReference type="EMBL" id="QOUI01000001">
    <property type="protein sequence ID" value="RCK71463.1"/>
    <property type="molecule type" value="Genomic_DNA"/>
</dbReference>
<accession>A0A367YZW6</accession>
<dbReference type="SUPFAM" id="SSF53649">
    <property type="entry name" value="Alkaline phosphatase-like"/>
    <property type="match status" value="1"/>
</dbReference>
<evidence type="ECO:0000259" key="3">
    <source>
        <dbReference type="Pfam" id="PF00884"/>
    </source>
</evidence>
<dbReference type="InterPro" id="IPR000917">
    <property type="entry name" value="Sulfatase_N"/>
</dbReference>
<dbReference type="PANTHER" id="PTHR45953:SF1">
    <property type="entry name" value="IDURONATE 2-SULFATASE"/>
    <property type="match status" value="1"/>
</dbReference>
<protein>
    <submittedName>
        <fullName evidence="4">Sulfatase</fullName>
    </submittedName>
</protein>
<evidence type="ECO:0000313" key="4">
    <source>
        <dbReference type="EMBL" id="RCK71463.1"/>
    </source>
</evidence>
<keyword evidence="1" id="KW-0479">Metal-binding</keyword>
<dbReference type="Proteomes" id="UP000252770">
    <property type="component" value="Unassembled WGS sequence"/>
</dbReference>
<reference evidence="4 5" key="1">
    <citation type="submission" date="2018-07" db="EMBL/GenBank/DDBJ databases">
        <title>Desertimonas flava gen. nov. sp. nov.</title>
        <authorList>
            <person name="Liu S."/>
        </authorList>
    </citation>
    <scope>NUCLEOTIDE SEQUENCE [LARGE SCALE GENOMIC DNA]</scope>
    <source>
        <strain evidence="4 5">16Sb5-5</strain>
    </source>
</reference>
<sequence>MTDQHRAGLTRRSGYPLDTMPCLDRLAAGGTDLVNAYTPHPTCVPARTSMLTGRFPSAHGVRQNSTAQHACYEADLLDVLRGAGYRLHFAGKPHIHRGPADFDSWAGPYFHTEGPQHTEQQAAFDAWLRGLDHGPSTQATPFPLEVQLPYRIVDDAVGALGEAPTDQPLFSWVSFPEPHNPYQVPEPYFSMFAESDVPERLSGPEAAEAKGGDHLWLRRLVESKRPGYDDLWRRYAANYLGMLRLVDDQLERLLAAVASRGRDTVVVVLSDHGDYVGEYGLQRKGAGLSEFLARIPMVVTGPGIAAQTRTEMVSLVDVLPTLCELLGLELPAGVQGRSLAPLLAGEPVPAGEFGSIYAEVGFGGAPYGPDEHPPLHFDYTGTTYDELNSVTMSGGRRMVRAGDWKLVMDSEGCTELYSLADDPAELVDLSDDPAHTGELLALTRLLAAWMIRVGDELPTGAYRPKRLPHNWRWTGPTPPLSTPTSRTSR</sequence>